<evidence type="ECO:0008006" key="3">
    <source>
        <dbReference type="Google" id="ProtNLM"/>
    </source>
</evidence>
<name>A0A1E3QRZ3_9ASCO</name>
<feature type="non-terminal residue" evidence="1">
    <location>
        <position position="1"/>
    </location>
</feature>
<reference evidence="2" key="1">
    <citation type="submission" date="2016-05" db="EMBL/GenBank/DDBJ databases">
        <title>Comparative genomics of biotechnologically important yeasts.</title>
        <authorList>
            <consortium name="DOE Joint Genome Institute"/>
            <person name="Riley R."/>
            <person name="Haridas S."/>
            <person name="Wolfe K.H."/>
            <person name="Lopes M.R."/>
            <person name="Hittinger C.T."/>
            <person name="Goker M."/>
            <person name="Salamov A."/>
            <person name="Wisecaver J."/>
            <person name="Long T.M."/>
            <person name="Aerts A.L."/>
            <person name="Barry K."/>
            <person name="Choi C."/>
            <person name="Clum A."/>
            <person name="Coughlan A.Y."/>
            <person name="Deshpande S."/>
            <person name="Douglass A.P."/>
            <person name="Hanson S.J."/>
            <person name="Klenk H.-P."/>
            <person name="Labutti K."/>
            <person name="Lapidus A."/>
            <person name="Lindquist E."/>
            <person name="Lipzen A."/>
            <person name="Meier-Kolthoff J.P."/>
            <person name="Ohm R.A."/>
            <person name="Otillar R.P."/>
            <person name="Pangilinan J."/>
            <person name="Peng Y."/>
            <person name="Rokas A."/>
            <person name="Rosa C.A."/>
            <person name="Scheuner C."/>
            <person name="Sibirny A.A."/>
            <person name="Slot J.C."/>
            <person name="Stielow J.B."/>
            <person name="Sun H."/>
            <person name="Kurtzman C.P."/>
            <person name="Blackwell M."/>
            <person name="Grigoriev I.V."/>
            <person name="Jeffries T.W."/>
        </authorList>
    </citation>
    <scope>NUCLEOTIDE SEQUENCE [LARGE SCALE GENOMIC DNA]</scope>
    <source>
        <strain evidence="2">NRRL Y-12698</strain>
    </source>
</reference>
<evidence type="ECO:0000313" key="1">
    <source>
        <dbReference type="EMBL" id="ODQ80451.1"/>
    </source>
</evidence>
<gene>
    <name evidence="1" type="ORF">BABINDRAFT_23230</name>
</gene>
<dbReference type="STRING" id="984486.A0A1E3QRZ3"/>
<dbReference type="Proteomes" id="UP000094336">
    <property type="component" value="Unassembled WGS sequence"/>
</dbReference>
<protein>
    <recommendedName>
        <fullName evidence="3">Cleavage/polyadenylation specificity factor A subunit N-terminal domain-containing protein</fullName>
    </recommendedName>
</protein>
<dbReference type="GeneID" id="30149157"/>
<feature type="non-terminal residue" evidence="1">
    <location>
        <position position="90"/>
    </location>
</feature>
<keyword evidence="2" id="KW-1185">Reference proteome</keyword>
<dbReference type="EMBL" id="KV454430">
    <property type="protein sequence ID" value="ODQ80451.1"/>
    <property type="molecule type" value="Genomic_DNA"/>
</dbReference>
<organism evidence="1 2">
    <name type="scientific">Babjeviella inositovora NRRL Y-12698</name>
    <dbReference type="NCBI Taxonomy" id="984486"/>
    <lineage>
        <taxon>Eukaryota</taxon>
        <taxon>Fungi</taxon>
        <taxon>Dikarya</taxon>
        <taxon>Ascomycota</taxon>
        <taxon>Saccharomycotina</taxon>
        <taxon>Pichiomycetes</taxon>
        <taxon>Serinales incertae sedis</taxon>
        <taxon>Babjeviella</taxon>
    </lineage>
</organism>
<dbReference type="InterPro" id="IPR014839">
    <property type="entry name" value="Crt10"/>
</dbReference>
<sequence length="90" mass="10409">TNRISLVEIVPELSCVVIATQTGLVSIFRLTDFRGIKGMRPEHLFPNTEKLCKRENGYRSIVGLTVKKINHLRFVLYVTYTDYFVLAYEL</sequence>
<dbReference type="RefSeq" id="XP_018985779.1">
    <property type="nucleotide sequence ID" value="XM_019131304.1"/>
</dbReference>
<dbReference type="OrthoDB" id="4068815at2759"/>
<evidence type="ECO:0000313" key="2">
    <source>
        <dbReference type="Proteomes" id="UP000094336"/>
    </source>
</evidence>
<accession>A0A1E3QRZ3</accession>
<dbReference type="AlphaFoldDB" id="A0A1E3QRZ3"/>
<dbReference type="Pfam" id="PF08728">
    <property type="entry name" value="CRT10"/>
    <property type="match status" value="1"/>
</dbReference>
<proteinExistence type="predicted"/>